<evidence type="ECO:0000256" key="4">
    <source>
        <dbReference type="SAM" id="SignalP"/>
    </source>
</evidence>
<keyword evidence="1 3" id="KW-0193">Cuticle</keyword>
<evidence type="ECO:0000256" key="2">
    <source>
        <dbReference type="ARBA" id="ARBA00022729"/>
    </source>
</evidence>
<dbReference type="PANTHER" id="PTHR10380:SF218">
    <property type="entry name" value="ADULT CUTICLE PROTEIN 65AA-RELATED"/>
    <property type="match status" value="1"/>
</dbReference>
<dbReference type="RefSeq" id="XP_013138782.1">
    <property type="nucleotide sequence ID" value="XM_013283328.1"/>
</dbReference>
<accession>I4DLU0</accession>
<name>I4DLU0_PAPPL</name>
<dbReference type="KEGG" id="ppot:106104520"/>
<dbReference type="InterPro" id="IPR050468">
    <property type="entry name" value="Cuticle_Struct_Prot"/>
</dbReference>
<feature type="chain" id="PRO_5003688125" evidence="4">
    <location>
        <begin position="17"/>
        <end position="102"/>
    </location>
</feature>
<dbReference type="OrthoDB" id="7255276at2759"/>
<organism evidence="5">
    <name type="scientific">Papilio polytes</name>
    <name type="common">Common mormon</name>
    <name type="synonym">Swallowtail butterfly</name>
    <dbReference type="NCBI Taxonomy" id="76194"/>
    <lineage>
        <taxon>Eukaryota</taxon>
        <taxon>Metazoa</taxon>
        <taxon>Ecdysozoa</taxon>
        <taxon>Arthropoda</taxon>
        <taxon>Hexapoda</taxon>
        <taxon>Insecta</taxon>
        <taxon>Pterygota</taxon>
        <taxon>Neoptera</taxon>
        <taxon>Endopterygota</taxon>
        <taxon>Lepidoptera</taxon>
        <taxon>Glossata</taxon>
        <taxon>Ditrysia</taxon>
        <taxon>Papilionoidea</taxon>
        <taxon>Papilionidae</taxon>
        <taxon>Papilioninae</taxon>
        <taxon>Papilio</taxon>
    </lineage>
</organism>
<sequence length="102" mass="10643">MKSVIAIALLVCAAAALPVDPKGAETTSQNFDNIGTGPFAFSFQTSDGKSVSAEGQLKNLGTEGEAIEVRGQYSYIGDDGVTYTITYIANELGFQPQGAHIP</sequence>
<reference evidence="5" key="1">
    <citation type="journal article" date="2012" name="BMC Biol.">
        <title>Comprehensive microarray-based analysis for stage-specific larval camouflage pattern-associated genes in the swallowtail butterfly, Papilio xuthus.</title>
        <authorList>
            <person name="Futahashi R."/>
            <person name="Shirataki H."/>
            <person name="Narita T."/>
            <person name="Mita K."/>
            <person name="Fujiwara H."/>
        </authorList>
    </citation>
    <scope>NUCLEOTIDE SEQUENCE</scope>
    <source>
        <tissue evidence="5">Epidermis</tissue>
    </source>
</reference>
<dbReference type="KEGG" id="ppot:106103545"/>
<dbReference type="KEGG" id="ppot:106103552"/>
<dbReference type="RefSeq" id="XP_013140051.1">
    <property type="nucleotide sequence ID" value="XM_013284597.1"/>
</dbReference>
<evidence type="ECO:0000256" key="3">
    <source>
        <dbReference type="PROSITE-ProRule" id="PRU00497"/>
    </source>
</evidence>
<dbReference type="GeneID" id="106103552"/>
<dbReference type="EMBL" id="AK402258">
    <property type="protein sequence ID" value="BAM18880.1"/>
    <property type="molecule type" value="mRNA"/>
</dbReference>
<dbReference type="Pfam" id="PF00379">
    <property type="entry name" value="Chitin_bind_4"/>
    <property type="match status" value="1"/>
</dbReference>
<dbReference type="PROSITE" id="PS51155">
    <property type="entry name" value="CHIT_BIND_RR_2"/>
    <property type="match status" value="1"/>
</dbReference>
<dbReference type="PANTHER" id="PTHR10380">
    <property type="entry name" value="CUTICLE PROTEIN"/>
    <property type="match status" value="1"/>
</dbReference>
<keyword evidence="2 4" id="KW-0732">Signal</keyword>
<protein>
    <submittedName>
        <fullName evidence="5">Cuticular protein PpolCPR4B</fullName>
    </submittedName>
</protein>
<proteinExistence type="evidence at transcript level"/>
<dbReference type="GeneID" id="106104520"/>
<dbReference type="PRINTS" id="PR00947">
    <property type="entry name" value="CUTICLE"/>
</dbReference>
<evidence type="ECO:0000313" key="5">
    <source>
        <dbReference type="EMBL" id="BAM18880.1"/>
    </source>
</evidence>
<dbReference type="RefSeq" id="XP_013138790.1">
    <property type="nucleotide sequence ID" value="XM_013283336.1"/>
</dbReference>
<dbReference type="InterPro" id="IPR031311">
    <property type="entry name" value="CHIT_BIND_RR_consensus"/>
</dbReference>
<dbReference type="AlphaFoldDB" id="I4DLU0"/>
<dbReference type="GO" id="GO:0062129">
    <property type="term" value="C:chitin-based extracellular matrix"/>
    <property type="evidence" value="ECO:0007669"/>
    <property type="project" value="TreeGrafter"/>
</dbReference>
<dbReference type="InterPro" id="IPR000618">
    <property type="entry name" value="Insect_cuticle"/>
</dbReference>
<dbReference type="GeneID" id="106103545"/>
<feature type="signal peptide" evidence="4">
    <location>
        <begin position="1"/>
        <end position="16"/>
    </location>
</feature>
<dbReference type="PROSITE" id="PS00233">
    <property type="entry name" value="CHIT_BIND_RR_1"/>
    <property type="match status" value="1"/>
</dbReference>
<evidence type="ECO:0000256" key="1">
    <source>
        <dbReference type="ARBA" id="ARBA00022460"/>
    </source>
</evidence>
<dbReference type="GO" id="GO:0008010">
    <property type="term" value="F:structural constituent of chitin-based larval cuticle"/>
    <property type="evidence" value="ECO:0007669"/>
    <property type="project" value="TreeGrafter"/>
</dbReference>